<gene>
    <name evidence="1" type="ORF">PISMIDRAFT_79948</name>
</gene>
<dbReference type="OrthoDB" id="2634326at2759"/>
<dbReference type="AlphaFoldDB" id="A0A0C9Z586"/>
<reference evidence="1 2" key="1">
    <citation type="submission" date="2014-04" db="EMBL/GenBank/DDBJ databases">
        <authorList>
            <consortium name="DOE Joint Genome Institute"/>
            <person name="Kuo A."/>
            <person name="Kohler A."/>
            <person name="Costa M.D."/>
            <person name="Nagy L.G."/>
            <person name="Floudas D."/>
            <person name="Copeland A."/>
            <person name="Barry K.W."/>
            <person name="Cichocki N."/>
            <person name="Veneault-Fourrey C."/>
            <person name="LaButti K."/>
            <person name="Lindquist E.A."/>
            <person name="Lipzen A."/>
            <person name="Lundell T."/>
            <person name="Morin E."/>
            <person name="Murat C."/>
            <person name="Sun H."/>
            <person name="Tunlid A."/>
            <person name="Henrissat B."/>
            <person name="Grigoriev I.V."/>
            <person name="Hibbett D.S."/>
            <person name="Martin F."/>
            <person name="Nordberg H.P."/>
            <person name="Cantor M.N."/>
            <person name="Hua S.X."/>
        </authorList>
    </citation>
    <scope>NUCLEOTIDE SEQUENCE [LARGE SCALE GENOMIC DNA]</scope>
    <source>
        <strain evidence="1 2">441</strain>
    </source>
</reference>
<dbReference type="EMBL" id="KN833717">
    <property type="protein sequence ID" value="KIK24286.1"/>
    <property type="molecule type" value="Genomic_DNA"/>
</dbReference>
<proteinExistence type="predicted"/>
<keyword evidence="2" id="KW-1185">Reference proteome</keyword>
<organism evidence="1 2">
    <name type="scientific">Pisolithus microcarpus 441</name>
    <dbReference type="NCBI Taxonomy" id="765257"/>
    <lineage>
        <taxon>Eukaryota</taxon>
        <taxon>Fungi</taxon>
        <taxon>Dikarya</taxon>
        <taxon>Basidiomycota</taxon>
        <taxon>Agaricomycotina</taxon>
        <taxon>Agaricomycetes</taxon>
        <taxon>Agaricomycetidae</taxon>
        <taxon>Boletales</taxon>
        <taxon>Sclerodermatineae</taxon>
        <taxon>Pisolithaceae</taxon>
        <taxon>Pisolithus</taxon>
    </lineage>
</organism>
<evidence type="ECO:0000313" key="2">
    <source>
        <dbReference type="Proteomes" id="UP000054018"/>
    </source>
</evidence>
<name>A0A0C9Z586_9AGAM</name>
<dbReference type="HOGENOM" id="CLU_046162_0_0_1"/>
<accession>A0A0C9Z586</accession>
<dbReference type="Proteomes" id="UP000054018">
    <property type="component" value="Unassembled WGS sequence"/>
</dbReference>
<sequence length="264" mass="30380">WHTALQNVVKDPKRVGPNALKISYFFPHPALFVRGDSSERRLRYLRNWLVSRAGWIMRLATADVSPITPRTWRAFLNTIPEQISSTYSSNKLCEAADLFGLELVKVQCETPSHIQFRDVTLSLADLRTINIATKGKILWDLYKHNFRFELVTLDRVLVPNLWSSQQLDRLDQVHQIFPGDSELTMYDEPFLRKNEGLGSHEPQTKLEFVERLRALVTSWPGFPSDLGQPLLPSASVTRVWAVEKKVALFYVQSFFDCFGHPPII</sequence>
<reference evidence="2" key="2">
    <citation type="submission" date="2015-01" db="EMBL/GenBank/DDBJ databases">
        <title>Evolutionary Origins and Diversification of the Mycorrhizal Mutualists.</title>
        <authorList>
            <consortium name="DOE Joint Genome Institute"/>
            <consortium name="Mycorrhizal Genomics Consortium"/>
            <person name="Kohler A."/>
            <person name="Kuo A."/>
            <person name="Nagy L.G."/>
            <person name="Floudas D."/>
            <person name="Copeland A."/>
            <person name="Barry K.W."/>
            <person name="Cichocki N."/>
            <person name="Veneault-Fourrey C."/>
            <person name="LaButti K."/>
            <person name="Lindquist E.A."/>
            <person name="Lipzen A."/>
            <person name="Lundell T."/>
            <person name="Morin E."/>
            <person name="Murat C."/>
            <person name="Riley R."/>
            <person name="Ohm R."/>
            <person name="Sun H."/>
            <person name="Tunlid A."/>
            <person name="Henrissat B."/>
            <person name="Grigoriev I.V."/>
            <person name="Hibbett D.S."/>
            <person name="Martin F."/>
        </authorList>
    </citation>
    <scope>NUCLEOTIDE SEQUENCE [LARGE SCALE GENOMIC DNA]</scope>
    <source>
        <strain evidence="2">441</strain>
    </source>
</reference>
<protein>
    <submittedName>
        <fullName evidence="1">Uncharacterized protein</fullName>
    </submittedName>
</protein>
<feature type="non-terminal residue" evidence="1">
    <location>
        <position position="264"/>
    </location>
</feature>
<evidence type="ECO:0000313" key="1">
    <source>
        <dbReference type="EMBL" id="KIK24286.1"/>
    </source>
</evidence>
<dbReference type="STRING" id="765257.A0A0C9Z586"/>
<feature type="non-terminal residue" evidence="1">
    <location>
        <position position="1"/>
    </location>
</feature>